<comment type="caution">
    <text evidence="1">The sequence shown here is derived from an EMBL/GenBank/DDBJ whole genome shotgun (WGS) entry which is preliminary data.</text>
</comment>
<dbReference type="Proteomes" id="UP000747074">
    <property type="component" value="Unassembled WGS sequence"/>
</dbReference>
<evidence type="ECO:0000313" key="1">
    <source>
        <dbReference type="EMBL" id="HJG12669.1"/>
    </source>
</evidence>
<accession>A0A921LJ74</accession>
<evidence type="ECO:0000313" key="2">
    <source>
        <dbReference type="Proteomes" id="UP000747074"/>
    </source>
</evidence>
<reference evidence="1" key="1">
    <citation type="journal article" date="2021" name="PeerJ">
        <title>Extensive microbial diversity within the chicken gut microbiome revealed by metagenomics and culture.</title>
        <authorList>
            <person name="Gilroy R."/>
            <person name="Ravi A."/>
            <person name="Getino M."/>
            <person name="Pursley I."/>
            <person name="Horton D.L."/>
            <person name="Alikhan N.F."/>
            <person name="Baker D."/>
            <person name="Gharbi K."/>
            <person name="Hall N."/>
            <person name="Watson M."/>
            <person name="Adriaenssens E.M."/>
            <person name="Foster-Nyarko E."/>
            <person name="Jarju S."/>
            <person name="Secka A."/>
            <person name="Antonio M."/>
            <person name="Oren A."/>
            <person name="Chaudhuri R.R."/>
            <person name="La Ragione R."/>
            <person name="Hildebrand F."/>
            <person name="Pallen M.J."/>
        </authorList>
    </citation>
    <scope>NUCLEOTIDE SEQUENCE</scope>
    <source>
        <strain evidence="1">CHK154-13316</strain>
    </source>
</reference>
<name>A0A921LJ74_9BACE</name>
<dbReference type="AlphaFoldDB" id="A0A921LJ74"/>
<dbReference type="EMBL" id="DYVL01000145">
    <property type="protein sequence ID" value="HJG12669.1"/>
    <property type="molecule type" value="Genomic_DNA"/>
</dbReference>
<sequence>MEAKDIFEEASIMDSKLNILTQLYRNNKLSSLSYTWYSYSYIQTSQTPDKVLRLFLDNMWYEELNESDANIQESEYPEISDKILNSVGNENASKYQKLVDEKLHRLVEKNLDVDSFYSQLWQMIQSDADWDNEYQKALALFYCILSGFFPYFQISPPDKDSDEFLKQISKDMVDQIKYIRYLSSTPLLVQRTQTAKMVLDEILSIPDTLPDRKDRMAILLANSFSEIENKGVRNFLQTIGSDG</sequence>
<proteinExistence type="predicted"/>
<reference evidence="1" key="2">
    <citation type="submission" date="2021-09" db="EMBL/GenBank/DDBJ databases">
        <authorList>
            <person name="Gilroy R."/>
        </authorList>
    </citation>
    <scope>NUCLEOTIDE SEQUENCE</scope>
    <source>
        <strain evidence="1">CHK154-13316</strain>
    </source>
</reference>
<organism evidence="1 2">
    <name type="scientific">Bacteroides xylanisolvens</name>
    <dbReference type="NCBI Taxonomy" id="371601"/>
    <lineage>
        <taxon>Bacteria</taxon>
        <taxon>Pseudomonadati</taxon>
        <taxon>Bacteroidota</taxon>
        <taxon>Bacteroidia</taxon>
        <taxon>Bacteroidales</taxon>
        <taxon>Bacteroidaceae</taxon>
        <taxon>Bacteroides</taxon>
    </lineage>
</organism>
<protein>
    <submittedName>
        <fullName evidence="1">Uncharacterized protein</fullName>
    </submittedName>
</protein>
<gene>
    <name evidence="1" type="ORF">K8V07_12175</name>
</gene>